<evidence type="ECO:0000256" key="1">
    <source>
        <dbReference type="SAM" id="MobiDB-lite"/>
    </source>
</evidence>
<dbReference type="Gene3D" id="2.30.110.10">
    <property type="entry name" value="Electron Transport, Fmn-binding Protein, Chain A"/>
    <property type="match status" value="1"/>
</dbReference>
<evidence type="ECO:0000313" key="4">
    <source>
        <dbReference type="Proteomes" id="UP001207654"/>
    </source>
</evidence>
<reference evidence="3 4" key="1">
    <citation type="submission" date="2022-11" db="EMBL/GenBank/DDBJ databases">
        <title>Minimal conservation of predation-associated metabolite biosynthetic gene clusters underscores biosynthetic potential of Myxococcota including descriptions for ten novel species: Archangium lansinium sp. nov., Myxococcus landrumus sp. nov., Nannocystis bai.</title>
        <authorList>
            <person name="Ahearne A."/>
            <person name="Stevens C."/>
            <person name="Phillips K."/>
        </authorList>
    </citation>
    <scope>NUCLEOTIDE SEQUENCE [LARGE SCALE GENOMIC DNA]</scope>
    <source>
        <strain evidence="3 4">MIWBW</strain>
    </source>
</reference>
<accession>A0ABT4A753</accession>
<feature type="compositionally biased region" description="Basic and acidic residues" evidence="1">
    <location>
        <begin position="193"/>
        <end position="202"/>
    </location>
</feature>
<dbReference type="SUPFAM" id="SSF50475">
    <property type="entry name" value="FMN-binding split barrel"/>
    <property type="match status" value="1"/>
</dbReference>
<dbReference type="RefSeq" id="WP_267535927.1">
    <property type="nucleotide sequence ID" value="NZ_JAPNKA010000001.1"/>
</dbReference>
<feature type="domain" description="Pyridoxamine 5'-phosphate oxidase N-terminal" evidence="2">
    <location>
        <begin position="9"/>
        <end position="136"/>
    </location>
</feature>
<dbReference type="PANTHER" id="PTHR39336:SF1">
    <property type="entry name" value="PYRIDOXAMINE PHOSPHATE OXIDASE FAMILY PROTEIN (AFU_ORTHOLOGUE AFUA_6G11440)"/>
    <property type="match status" value="1"/>
</dbReference>
<dbReference type="InterPro" id="IPR011576">
    <property type="entry name" value="Pyridox_Oxase_N"/>
</dbReference>
<dbReference type="EMBL" id="JAPNKA010000001">
    <property type="protein sequence ID" value="MCY1077074.1"/>
    <property type="molecule type" value="Genomic_DNA"/>
</dbReference>
<evidence type="ECO:0000259" key="2">
    <source>
        <dbReference type="Pfam" id="PF01243"/>
    </source>
</evidence>
<dbReference type="PANTHER" id="PTHR39336">
    <property type="entry name" value="PYRIDOXAMINE PHOSPHATE OXIDASE FAMILY PROTEIN (AFU_ORTHOLOGUE AFUA_6G11440)"/>
    <property type="match status" value="1"/>
</dbReference>
<proteinExistence type="predicted"/>
<dbReference type="Pfam" id="PF01243">
    <property type="entry name" value="PNPOx_N"/>
    <property type="match status" value="1"/>
</dbReference>
<dbReference type="PROSITE" id="PS51257">
    <property type="entry name" value="PROKAR_LIPOPROTEIN"/>
    <property type="match status" value="1"/>
</dbReference>
<protein>
    <submittedName>
        <fullName evidence="3">Pyridoxamine 5'-phosphate oxidase family protein</fullName>
    </submittedName>
</protein>
<dbReference type="Proteomes" id="UP001207654">
    <property type="component" value="Unassembled WGS sequence"/>
</dbReference>
<comment type="caution">
    <text evidence="3">The sequence shown here is derived from an EMBL/GenBank/DDBJ whole genome shotgun (WGS) entry which is preliminary data.</text>
</comment>
<gene>
    <name evidence="3" type="ORF">OV287_21575</name>
</gene>
<organism evidence="3 4">
    <name type="scientific">Archangium lansingense</name>
    <dbReference type="NCBI Taxonomy" id="2995310"/>
    <lineage>
        <taxon>Bacteria</taxon>
        <taxon>Pseudomonadati</taxon>
        <taxon>Myxococcota</taxon>
        <taxon>Myxococcia</taxon>
        <taxon>Myxococcales</taxon>
        <taxon>Cystobacterineae</taxon>
        <taxon>Archangiaceae</taxon>
        <taxon>Archangium</taxon>
    </lineage>
</organism>
<name>A0ABT4A753_9BACT</name>
<dbReference type="InterPro" id="IPR012349">
    <property type="entry name" value="Split_barrel_FMN-bd"/>
</dbReference>
<sequence length="202" mass="22066">MAKVKEALDPKTIEFIAAQPLFFVGTACDGPGGHVNLSPKGMRGTLHVADERTIAYLDYVGSGAETVAHLRQNGRIVLMFCAFEDPPRIVRVHGTGAAIAASTPAFESWLERFPDAPHDGVRAVILVTVARVSQSCGTGVPLMRYVGEREIIPRWAHNLGSQRLAAYRGRWNRTSIDGLPSFDETFVQSDPDSPSRPKPTER</sequence>
<feature type="region of interest" description="Disordered" evidence="1">
    <location>
        <begin position="182"/>
        <end position="202"/>
    </location>
</feature>
<evidence type="ECO:0000313" key="3">
    <source>
        <dbReference type="EMBL" id="MCY1077074.1"/>
    </source>
</evidence>
<keyword evidence="4" id="KW-1185">Reference proteome</keyword>